<dbReference type="InterPro" id="IPR033749">
    <property type="entry name" value="Polyprenyl_synt_CS"/>
</dbReference>
<dbReference type="PROSITE" id="PS00723">
    <property type="entry name" value="POLYPRENYL_SYNTHASE_1"/>
    <property type="match status" value="1"/>
</dbReference>
<keyword evidence="4" id="KW-0479">Metal-binding</keyword>
<dbReference type="Proteomes" id="UP001595640">
    <property type="component" value="Unassembled WGS sequence"/>
</dbReference>
<proteinExistence type="inferred from homology"/>
<dbReference type="PANTHER" id="PTHR43281:SF1">
    <property type="entry name" value="FARNESYL DIPHOSPHATE SYNTHASE"/>
    <property type="match status" value="1"/>
</dbReference>
<evidence type="ECO:0000256" key="4">
    <source>
        <dbReference type="ARBA" id="ARBA00022723"/>
    </source>
</evidence>
<dbReference type="GO" id="GO:0016740">
    <property type="term" value="F:transferase activity"/>
    <property type="evidence" value="ECO:0007669"/>
    <property type="project" value="UniProtKB-KW"/>
</dbReference>
<comment type="cofactor">
    <cofactor evidence="1">
        <name>Mg(2+)</name>
        <dbReference type="ChEBI" id="CHEBI:18420"/>
    </cofactor>
</comment>
<dbReference type="SFLD" id="SFLDS00005">
    <property type="entry name" value="Isoprenoid_Synthase_Type_I"/>
    <property type="match status" value="1"/>
</dbReference>
<comment type="similarity">
    <text evidence="2 7">Belongs to the FPP/GGPP synthase family.</text>
</comment>
<accession>A0ABV7LZZ1</accession>
<dbReference type="SUPFAM" id="SSF48576">
    <property type="entry name" value="Terpenoid synthases"/>
    <property type="match status" value="1"/>
</dbReference>
<dbReference type="RefSeq" id="WP_169338676.1">
    <property type="nucleotide sequence ID" value="NZ_BMXD01000002.1"/>
</dbReference>
<dbReference type="PROSITE" id="PS00444">
    <property type="entry name" value="POLYPRENYL_SYNTHASE_2"/>
    <property type="match status" value="1"/>
</dbReference>
<protein>
    <submittedName>
        <fullName evidence="8">Polyprenyl synthetase family protein</fullName>
        <ecNumber evidence="8">2.5.1.-</ecNumber>
    </submittedName>
</protein>
<keyword evidence="3 7" id="KW-0808">Transferase</keyword>
<organism evidence="8 9">
    <name type="scientific">Modicisalibacter luteus</name>
    <dbReference type="NCBI Taxonomy" id="453962"/>
    <lineage>
        <taxon>Bacteria</taxon>
        <taxon>Pseudomonadati</taxon>
        <taxon>Pseudomonadota</taxon>
        <taxon>Gammaproteobacteria</taxon>
        <taxon>Oceanospirillales</taxon>
        <taxon>Halomonadaceae</taxon>
        <taxon>Modicisalibacter</taxon>
    </lineage>
</organism>
<evidence type="ECO:0000256" key="5">
    <source>
        <dbReference type="ARBA" id="ARBA00022842"/>
    </source>
</evidence>
<gene>
    <name evidence="8" type="ORF">ACFOEI_09000</name>
</gene>
<keyword evidence="5" id="KW-0460">Magnesium</keyword>
<keyword evidence="9" id="KW-1185">Reference proteome</keyword>
<dbReference type="EMBL" id="JBHRUH010000015">
    <property type="protein sequence ID" value="MFC3292208.1"/>
    <property type="molecule type" value="Genomic_DNA"/>
</dbReference>
<evidence type="ECO:0000256" key="2">
    <source>
        <dbReference type="ARBA" id="ARBA00006706"/>
    </source>
</evidence>
<dbReference type="Gene3D" id="1.10.600.10">
    <property type="entry name" value="Farnesyl Diphosphate Synthase"/>
    <property type="match status" value="1"/>
</dbReference>
<dbReference type="InterPro" id="IPR000092">
    <property type="entry name" value="Polyprenyl_synt"/>
</dbReference>
<dbReference type="PANTHER" id="PTHR43281">
    <property type="entry name" value="FARNESYL DIPHOSPHATE SYNTHASE"/>
    <property type="match status" value="1"/>
</dbReference>
<evidence type="ECO:0000313" key="9">
    <source>
        <dbReference type="Proteomes" id="UP001595640"/>
    </source>
</evidence>
<evidence type="ECO:0000256" key="1">
    <source>
        <dbReference type="ARBA" id="ARBA00001946"/>
    </source>
</evidence>
<name>A0ABV7LZZ1_9GAMM</name>
<sequence>MAASEFSHLRCQIDARLEQLLPRQADDPVTLAMRDCLLSGGKRVRPCLLILTARGLGNDSPPLLDLGCAVEMIHSASLILDDLPCMDDASLRRGRPTTHRQYGEDIAMLSMVALLSRAFGLVSEASGLAPEICTQMVTQLSRAVGDQGLVRGQYQDLHASQQLRSVNDVSTTNTLKTGVLFQATLALAGLAAGANELTASRLKCFALAFGQAYQLYDDLTDGLAVNGKDVDQDNGKTTLVALLGEEEVRQRLAGHLAKADRHLTAVFGADSSLGRFMHGLFSRFDHEHGGLLSQRASAFPLSRH</sequence>
<keyword evidence="6" id="KW-0414">Isoprene biosynthesis</keyword>
<evidence type="ECO:0000256" key="7">
    <source>
        <dbReference type="RuleBase" id="RU004466"/>
    </source>
</evidence>
<evidence type="ECO:0000313" key="8">
    <source>
        <dbReference type="EMBL" id="MFC3292208.1"/>
    </source>
</evidence>
<dbReference type="Pfam" id="PF00348">
    <property type="entry name" value="polyprenyl_synt"/>
    <property type="match status" value="1"/>
</dbReference>
<reference evidence="9" key="1">
    <citation type="journal article" date="2019" name="Int. J. Syst. Evol. Microbiol.">
        <title>The Global Catalogue of Microorganisms (GCM) 10K type strain sequencing project: providing services to taxonomists for standard genome sequencing and annotation.</title>
        <authorList>
            <consortium name="The Broad Institute Genomics Platform"/>
            <consortium name="The Broad Institute Genome Sequencing Center for Infectious Disease"/>
            <person name="Wu L."/>
            <person name="Ma J."/>
        </authorList>
    </citation>
    <scope>NUCLEOTIDE SEQUENCE [LARGE SCALE GENOMIC DNA]</scope>
    <source>
        <strain evidence="9">KCTC 12847</strain>
    </source>
</reference>
<evidence type="ECO:0000256" key="3">
    <source>
        <dbReference type="ARBA" id="ARBA00022679"/>
    </source>
</evidence>
<evidence type="ECO:0000256" key="6">
    <source>
        <dbReference type="ARBA" id="ARBA00023229"/>
    </source>
</evidence>
<dbReference type="InterPro" id="IPR008949">
    <property type="entry name" value="Isoprenoid_synthase_dom_sf"/>
</dbReference>
<comment type="caution">
    <text evidence="8">The sequence shown here is derived from an EMBL/GenBank/DDBJ whole genome shotgun (WGS) entry which is preliminary data.</text>
</comment>
<dbReference type="EC" id="2.5.1.-" evidence="8"/>